<protein>
    <recommendedName>
        <fullName evidence="4">ESX-1 secretion-associated protein</fullName>
    </recommendedName>
</protein>
<organism evidence="2 3">
    <name type="scientific">Bifidobacterium asteroides</name>
    <dbReference type="NCBI Taxonomy" id="1684"/>
    <lineage>
        <taxon>Bacteria</taxon>
        <taxon>Bacillati</taxon>
        <taxon>Actinomycetota</taxon>
        <taxon>Actinomycetes</taxon>
        <taxon>Bifidobacteriales</taxon>
        <taxon>Bifidobacteriaceae</taxon>
        <taxon>Bifidobacterium</taxon>
    </lineage>
</organism>
<evidence type="ECO:0000313" key="2">
    <source>
        <dbReference type="EMBL" id="PXY81267.1"/>
    </source>
</evidence>
<accession>A0A318LZF0</accession>
<name>A0A318LZF0_9BIFI</name>
<gene>
    <name evidence="2" type="ORF">DKK75_07950</name>
</gene>
<dbReference type="OrthoDB" id="4551929at2"/>
<comment type="caution">
    <text evidence="2">The sequence shown here is derived from an EMBL/GenBank/DDBJ whole genome shotgun (WGS) entry which is preliminary data.</text>
</comment>
<dbReference type="AlphaFoldDB" id="A0A318LZF0"/>
<sequence length="107" mass="11492">MAGELRVSYDELKAVSWVLKNIEETIGDFTGAQADSNCIGHPSVINAYGDCIARLHTLSRKYSRKAGDLGSMLDNVVEEFREADDRIGGQAGQMLGSGSSAEAVRRG</sequence>
<dbReference type="EMBL" id="QGLL01000011">
    <property type="protein sequence ID" value="PXY81267.1"/>
    <property type="molecule type" value="Genomic_DNA"/>
</dbReference>
<dbReference type="Proteomes" id="UP000247744">
    <property type="component" value="Unassembled WGS sequence"/>
</dbReference>
<feature type="region of interest" description="Disordered" evidence="1">
    <location>
        <begin position="88"/>
        <end position="107"/>
    </location>
</feature>
<proteinExistence type="predicted"/>
<dbReference type="RefSeq" id="WP_110452894.1">
    <property type="nucleotide sequence ID" value="NZ_QGLL01000011.1"/>
</dbReference>
<evidence type="ECO:0000313" key="3">
    <source>
        <dbReference type="Proteomes" id="UP000247744"/>
    </source>
</evidence>
<evidence type="ECO:0008006" key="4">
    <source>
        <dbReference type="Google" id="ProtNLM"/>
    </source>
</evidence>
<reference evidence="2 3" key="1">
    <citation type="submission" date="2018-05" db="EMBL/GenBank/DDBJ databases">
        <title>Reference genomes for bee gut microbiota database.</title>
        <authorList>
            <person name="Ellegaard K.M."/>
        </authorList>
    </citation>
    <scope>NUCLEOTIDE SEQUENCE [LARGE SCALE GENOMIC DNA]</scope>
    <source>
        <strain evidence="2 3">ESL0200</strain>
    </source>
</reference>
<evidence type="ECO:0000256" key="1">
    <source>
        <dbReference type="SAM" id="MobiDB-lite"/>
    </source>
</evidence>